<evidence type="ECO:0000313" key="10">
    <source>
        <dbReference type="EMBL" id="OGE99102.1"/>
    </source>
</evidence>
<dbReference type="InterPro" id="IPR012259">
    <property type="entry name" value="DHFR"/>
</dbReference>
<protein>
    <recommendedName>
        <fullName evidence="3 7">Dihydrofolate reductase</fullName>
        <ecNumber evidence="3 7">1.5.1.3</ecNumber>
    </recommendedName>
</protein>
<name>A0A1F5QB32_9BACT</name>
<dbReference type="UniPathway" id="UPA00077">
    <property type="reaction ID" value="UER00158"/>
</dbReference>
<reference evidence="10 11" key="1">
    <citation type="journal article" date="2016" name="Nat. Commun.">
        <title>Thousands of microbial genomes shed light on interconnected biogeochemical processes in an aquifer system.</title>
        <authorList>
            <person name="Anantharaman K."/>
            <person name="Brown C.T."/>
            <person name="Hug L.A."/>
            <person name="Sharon I."/>
            <person name="Castelle C.J."/>
            <person name="Probst A.J."/>
            <person name="Thomas B.C."/>
            <person name="Singh A."/>
            <person name="Wilkins M.J."/>
            <person name="Karaoz U."/>
            <person name="Brodie E.L."/>
            <person name="Williams K.H."/>
            <person name="Hubbard S.S."/>
            <person name="Banfield J.F."/>
        </authorList>
    </citation>
    <scope>NUCLEOTIDE SEQUENCE [LARGE SCALE GENOMIC DNA]</scope>
</reference>
<comment type="catalytic activity">
    <reaction evidence="7">
        <text>(6S)-5,6,7,8-tetrahydrofolate + NADP(+) = 7,8-dihydrofolate + NADPH + H(+)</text>
        <dbReference type="Rhea" id="RHEA:15009"/>
        <dbReference type="ChEBI" id="CHEBI:15378"/>
        <dbReference type="ChEBI" id="CHEBI:57451"/>
        <dbReference type="ChEBI" id="CHEBI:57453"/>
        <dbReference type="ChEBI" id="CHEBI:57783"/>
        <dbReference type="ChEBI" id="CHEBI:58349"/>
        <dbReference type="EC" id="1.5.1.3"/>
    </reaction>
</comment>
<dbReference type="InterPro" id="IPR017925">
    <property type="entry name" value="DHFR_CS"/>
</dbReference>
<dbReference type="PRINTS" id="PR00070">
    <property type="entry name" value="DHFR"/>
</dbReference>
<evidence type="ECO:0000256" key="1">
    <source>
        <dbReference type="ARBA" id="ARBA00004903"/>
    </source>
</evidence>
<dbReference type="GO" id="GO:0046655">
    <property type="term" value="P:folic acid metabolic process"/>
    <property type="evidence" value="ECO:0007669"/>
    <property type="project" value="TreeGrafter"/>
</dbReference>
<evidence type="ECO:0000256" key="3">
    <source>
        <dbReference type="ARBA" id="ARBA00012856"/>
    </source>
</evidence>
<keyword evidence="6 7" id="KW-0560">Oxidoreductase</keyword>
<evidence type="ECO:0000259" key="9">
    <source>
        <dbReference type="PROSITE" id="PS51330"/>
    </source>
</evidence>
<comment type="pathway">
    <text evidence="1 7">Cofactor biosynthesis; tetrahydrofolate biosynthesis; 5,6,7,8-tetrahydrofolate from 7,8-dihydrofolate: step 1/1.</text>
</comment>
<organism evidence="10 11">
    <name type="scientific">Candidatus Doudnabacteria bacterium RIFCSPLOWO2_02_FULL_48_13</name>
    <dbReference type="NCBI Taxonomy" id="1817845"/>
    <lineage>
        <taxon>Bacteria</taxon>
        <taxon>Candidatus Doudnaibacteriota</taxon>
    </lineage>
</organism>
<evidence type="ECO:0000256" key="2">
    <source>
        <dbReference type="ARBA" id="ARBA00009539"/>
    </source>
</evidence>
<comment type="caution">
    <text evidence="10">The sequence shown here is derived from an EMBL/GenBank/DDBJ whole genome shotgun (WGS) entry which is preliminary data.</text>
</comment>
<dbReference type="PANTHER" id="PTHR48069">
    <property type="entry name" value="DIHYDROFOLATE REDUCTASE"/>
    <property type="match status" value="1"/>
</dbReference>
<evidence type="ECO:0000256" key="8">
    <source>
        <dbReference type="RuleBase" id="RU004474"/>
    </source>
</evidence>
<dbReference type="PROSITE" id="PS00075">
    <property type="entry name" value="DHFR_1"/>
    <property type="match status" value="1"/>
</dbReference>
<dbReference type="InterPro" id="IPR024072">
    <property type="entry name" value="DHFR-like_dom_sf"/>
</dbReference>
<comment type="similarity">
    <text evidence="2 7 8">Belongs to the dihydrofolate reductase family.</text>
</comment>
<dbReference type="EMBL" id="MFFF01000022">
    <property type="protein sequence ID" value="OGE99102.1"/>
    <property type="molecule type" value="Genomic_DNA"/>
</dbReference>
<comment type="function">
    <text evidence="7">Key enzyme in folate metabolism. Catalyzes an essential reaction for de novo glycine and purine synthesis, and for DNA precursor synthesis.</text>
</comment>
<evidence type="ECO:0000256" key="6">
    <source>
        <dbReference type="ARBA" id="ARBA00023002"/>
    </source>
</evidence>
<dbReference type="GO" id="GO:0004146">
    <property type="term" value="F:dihydrofolate reductase activity"/>
    <property type="evidence" value="ECO:0007669"/>
    <property type="project" value="UniProtKB-EC"/>
</dbReference>
<dbReference type="GO" id="GO:0006730">
    <property type="term" value="P:one-carbon metabolic process"/>
    <property type="evidence" value="ECO:0007669"/>
    <property type="project" value="UniProtKB-KW"/>
</dbReference>
<dbReference type="GO" id="GO:0005829">
    <property type="term" value="C:cytosol"/>
    <property type="evidence" value="ECO:0007669"/>
    <property type="project" value="TreeGrafter"/>
</dbReference>
<dbReference type="Pfam" id="PF00186">
    <property type="entry name" value="DHFR_1"/>
    <property type="match status" value="1"/>
</dbReference>
<evidence type="ECO:0000313" key="11">
    <source>
        <dbReference type="Proteomes" id="UP000177235"/>
    </source>
</evidence>
<feature type="domain" description="DHFR" evidence="9">
    <location>
        <begin position="2"/>
        <end position="159"/>
    </location>
</feature>
<dbReference type="PIRSF" id="PIRSF000194">
    <property type="entry name" value="DHFR"/>
    <property type="match status" value="1"/>
</dbReference>
<accession>A0A1F5QB32</accession>
<dbReference type="PANTHER" id="PTHR48069:SF3">
    <property type="entry name" value="DIHYDROFOLATE REDUCTASE"/>
    <property type="match status" value="1"/>
</dbReference>
<proteinExistence type="inferred from homology"/>
<keyword evidence="5 7" id="KW-0521">NADP</keyword>
<dbReference type="EC" id="1.5.1.3" evidence="3 7"/>
<dbReference type="GO" id="GO:0046654">
    <property type="term" value="P:tetrahydrofolate biosynthetic process"/>
    <property type="evidence" value="ECO:0007669"/>
    <property type="project" value="UniProtKB-UniPathway"/>
</dbReference>
<sequence length="159" mass="17705">MPIILIAAVDKNFVIGKENDLPWYLPEDLKRFKALTTGKTVLMGRKTFESIMSRNGKPLPKRKNVVITSNKDCKVPGGVLVFNDLGSALAELKSDDIFVIGGGQIFAQTIDQANALYITHVEMDSGGDVFFPLIDSAIWNKVEEEPHEGFTFAKYEKIR</sequence>
<evidence type="ECO:0000256" key="7">
    <source>
        <dbReference type="PIRNR" id="PIRNR000194"/>
    </source>
</evidence>
<dbReference type="PROSITE" id="PS51330">
    <property type="entry name" value="DHFR_2"/>
    <property type="match status" value="1"/>
</dbReference>
<evidence type="ECO:0000256" key="5">
    <source>
        <dbReference type="ARBA" id="ARBA00022857"/>
    </source>
</evidence>
<dbReference type="GO" id="GO:0046452">
    <property type="term" value="P:dihydrofolate metabolic process"/>
    <property type="evidence" value="ECO:0007669"/>
    <property type="project" value="TreeGrafter"/>
</dbReference>
<dbReference type="GO" id="GO:0050661">
    <property type="term" value="F:NADP binding"/>
    <property type="evidence" value="ECO:0007669"/>
    <property type="project" value="InterPro"/>
</dbReference>
<keyword evidence="4 7" id="KW-0554">One-carbon metabolism</keyword>
<dbReference type="Gene3D" id="3.40.430.10">
    <property type="entry name" value="Dihydrofolate Reductase, subunit A"/>
    <property type="match status" value="1"/>
</dbReference>
<dbReference type="Proteomes" id="UP000177235">
    <property type="component" value="Unassembled WGS sequence"/>
</dbReference>
<dbReference type="CDD" id="cd00209">
    <property type="entry name" value="DHFR"/>
    <property type="match status" value="1"/>
</dbReference>
<evidence type="ECO:0000256" key="4">
    <source>
        <dbReference type="ARBA" id="ARBA00022563"/>
    </source>
</evidence>
<gene>
    <name evidence="10" type="ORF">A3J05_01575</name>
</gene>
<dbReference type="AlphaFoldDB" id="A0A1F5QB32"/>
<dbReference type="InterPro" id="IPR001796">
    <property type="entry name" value="DHFR_dom"/>
</dbReference>
<dbReference type="SUPFAM" id="SSF53597">
    <property type="entry name" value="Dihydrofolate reductase-like"/>
    <property type="match status" value="1"/>
</dbReference>